<gene>
    <name evidence="2" type="ORF">CAUJ_LOCUS14473</name>
</gene>
<keyword evidence="3" id="KW-1185">Reference proteome</keyword>
<evidence type="ECO:0000313" key="2">
    <source>
        <dbReference type="EMBL" id="CAD6198567.1"/>
    </source>
</evidence>
<feature type="region of interest" description="Disordered" evidence="1">
    <location>
        <begin position="219"/>
        <end position="260"/>
    </location>
</feature>
<evidence type="ECO:0000256" key="1">
    <source>
        <dbReference type="SAM" id="MobiDB-lite"/>
    </source>
</evidence>
<accession>A0A8S1HR02</accession>
<feature type="compositionally biased region" description="Basic and acidic residues" evidence="1">
    <location>
        <begin position="240"/>
        <end position="260"/>
    </location>
</feature>
<dbReference type="Proteomes" id="UP000835052">
    <property type="component" value="Unassembled WGS sequence"/>
</dbReference>
<reference evidence="2" key="1">
    <citation type="submission" date="2020-10" db="EMBL/GenBank/DDBJ databases">
        <authorList>
            <person name="Kikuchi T."/>
        </authorList>
    </citation>
    <scope>NUCLEOTIDE SEQUENCE</scope>
    <source>
        <strain evidence="2">NKZ352</strain>
    </source>
</reference>
<organism evidence="2 3">
    <name type="scientific">Caenorhabditis auriculariae</name>
    <dbReference type="NCBI Taxonomy" id="2777116"/>
    <lineage>
        <taxon>Eukaryota</taxon>
        <taxon>Metazoa</taxon>
        <taxon>Ecdysozoa</taxon>
        <taxon>Nematoda</taxon>
        <taxon>Chromadorea</taxon>
        <taxon>Rhabditida</taxon>
        <taxon>Rhabditina</taxon>
        <taxon>Rhabditomorpha</taxon>
        <taxon>Rhabditoidea</taxon>
        <taxon>Rhabditidae</taxon>
        <taxon>Peloderinae</taxon>
        <taxon>Caenorhabditis</taxon>
    </lineage>
</organism>
<name>A0A8S1HR02_9PELO</name>
<dbReference type="AlphaFoldDB" id="A0A8S1HR02"/>
<protein>
    <submittedName>
        <fullName evidence="2">Uncharacterized protein</fullName>
    </submittedName>
</protein>
<comment type="caution">
    <text evidence="2">The sequence shown here is derived from an EMBL/GenBank/DDBJ whole genome shotgun (WGS) entry which is preliminary data.</text>
</comment>
<proteinExistence type="predicted"/>
<dbReference type="EMBL" id="CAJGYM010000129">
    <property type="protein sequence ID" value="CAD6198567.1"/>
    <property type="molecule type" value="Genomic_DNA"/>
</dbReference>
<feature type="compositionally biased region" description="Basic and acidic residues" evidence="1">
    <location>
        <begin position="220"/>
        <end position="232"/>
    </location>
</feature>
<evidence type="ECO:0000313" key="3">
    <source>
        <dbReference type="Proteomes" id="UP000835052"/>
    </source>
</evidence>
<sequence>MTKNHRKRTEQLDDIVPYVNDQMVVTGIIDFESKVSEIKQKQRKTSRVERKGNRKRQGIQCRLKGVAKKAAQTDGRRKKVGNRILLVPSKFRTPSRPKRCLELGSSKKRLPLVVKNTPKNQLASIFYEEPKRESTPRYLQATEAFKRRAQSPLRQTPTLPTAPRTSVIKSADLPAPSTPHRCLDEQLRKYPTPSGLTPRFRQITFPDDVPLYSARKQKKKSVELCEASEPKHTRSSRMTPFEREEFFRRLSEPKKSQIPN</sequence>